<accession>A0ABV3F7G9</accession>
<dbReference type="EMBL" id="JBFAIH010000006">
    <property type="protein sequence ID" value="MEV0363650.1"/>
    <property type="molecule type" value="Genomic_DNA"/>
</dbReference>
<dbReference type="RefSeq" id="WP_357978028.1">
    <property type="nucleotide sequence ID" value="NZ_JBFAIH010000006.1"/>
</dbReference>
<comment type="caution">
    <text evidence="1">The sequence shown here is derived from an EMBL/GenBank/DDBJ whole genome shotgun (WGS) entry which is preliminary data.</text>
</comment>
<evidence type="ECO:0008006" key="3">
    <source>
        <dbReference type="Google" id="ProtNLM"/>
    </source>
</evidence>
<organism evidence="1 2">
    <name type="scientific">Nocardia fusca</name>
    <dbReference type="NCBI Taxonomy" id="941183"/>
    <lineage>
        <taxon>Bacteria</taxon>
        <taxon>Bacillati</taxon>
        <taxon>Actinomycetota</taxon>
        <taxon>Actinomycetes</taxon>
        <taxon>Mycobacteriales</taxon>
        <taxon>Nocardiaceae</taxon>
        <taxon>Nocardia</taxon>
    </lineage>
</organism>
<keyword evidence="2" id="KW-1185">Reference proteome</keyword>
<sequence length="92" mass="9867">MSGGVLSGVPDPEAAVYPSVDVYERIECPMTLVLPTDGFYARRAAEVRAVVRAGHGRRLIDIDAGHNLPMTRPAELAAIIVDLVHQVTTATE</sequence>
<evidence type="ECO:0000313" key="2">
    <source>
        <dbReference type="Proteomes" id="UP001551658"/>
    </source>
</evidence>
<evidence type="ECO:0000313" key="1">
    <source>
        <dbReference type="EMBL" id="MEV0363650.1"/>
    </source>
</evidence>
<dbReference type="Proteomes" id="UP001551658">
    <property type="component" value="Unassembled WGS sequence"/>
</dbReference>
<dbReference type="SUPFAM" id="SSF53474">
    <property type="entry name" value="alpha/beta-Hydrolases"/>
    <property type="match status" value="1"/>
</dbReference>
<gene>
    <name evidence="1" type="ORF">AB0H72_13190</name>
</gene>
<dbReference type="Gene3D" id="3.40.50.1820">
    <property type="entry name" value="alpha/beta hydrolase"/>
    <property type="match status" value="1"/>
</dbReference>
<proteinExistence type="predicted"/>
<protein>
    <recommendedName>
        <fullName evidence="3">Alpha/beta hydrolase family protein</fullName>
    </recommendedName>
</protein>
<name>A0ABV3F7G9_9NOCA</name>
<reference evidence="1 2" key="1">
    <citation type="submission" date="2024-06" db="EMBL/GenBank/DDBJ databases">
        <title>The Natural Products Discovery Center: Release of the First 8490 Sequenced Strains for Exploring Actinobacteria Biosynthetic Diversity.</title>
        <authorList>
            <person name="Kalkreuter E."/>
            <person name="Kautsar S.A."/>
            <person name="Yang D."/>
            <person name="Bader C.D."/>
            <person name="Teijaro C.N."/>
            <person name="Fluegel L."/>
            <person name="Davis C.M."/>
            <person name="Simpson J.R."/>
            <person name="Lauterbach L."/>
            <person name="Steele A.D."/>
            <person name="Gui C."/>
            <person name="Meng S."/>
            <person name="Li G."/>
            <person name="Viehrig K."/>
            <person name="Ye F."/>
            <person name="Su P."/>
            <person name="Kiefer A.F."/>
            <person name="Nichols A."/>
            <person name="Cepeda A.J."/>
            <person name="Yan W."/>
            <person name="Fan B."/>
            <person name="Jiang Y."/>
            <person name="Adhikari A."/>
            <person name="Zheng C.-J."/>
            <person name="Schuster L."/>
            <person name="Cowan T.M."/>
            <person name="Smanski M.J."/>
            <person name="Chevrette M.G."/>
            <person name="De Carvalho L.P.S."/>
            <person name="Shen B."/>
        </authorList>
    </citation>
    <scope>NUCLEOTIDE SEQUENCE [LARGE SCALE GENOMIC DNA]</scope>
    <source>
        <strain evidence="1 2">NPDC050671</strain>
    </source>
</reference>
<dbReference type="InterPro" id="IPR029058">
    <property type="entry name" value="AB_hydrolase_fold"/>
</dbReference>